<accession>Q9ZWP7</accession>
<dbReference type="PROSITE" id="PS50507">
    <property type="entry name" value="RDRP_SSRNA_POS"/>
    <property type="match status" value="1"/>
</dbReference>
<reference evidence="2" key="1">
    <citation type="journal article" date="1998" name="Biosci. Biotechnol. Biochem.">
        <title>Nucleotide sequence of seed- and pollen-transmitted double-stranded RNA, which encodes a putative RNA-dependent RNA polymerase, detected from Japanese pear.</title>
        <authorList>
            <person name="Osaki H."/>
            <person name="Kudo A."/>
            <person name="Ohtsu Y."/>
        </authorList>
    </citation>
    <scope>NUCLEOTIDE SEQUENCE</scope>
</reference>
<dbReference type="Gene3D" id="3.30.70.270">
    <property type="match status" value="1"/>
</dbReference>
<evidence type="ECO:0000259" key="1">
    <source>
        <dbReference type="PROSITE" id="PS50507"/>
    </source>
</evidence>
<dbReference type="GO" id="GO:0003723">
    <property type="term" value="F:RNA binding"/>
    <property type="evidence" value="ECO:0007669"/>
    <property type="project" value="InterPro"/>
</dbReference>
<dbReference type="Pfam" id="PF00680">
    <property type="entry name" value="RdRP_1"/>
    <property type="match status" value="1"/>
</dbReference>
<keyword evidence="2" id="KW-0548">Nucleotidyltransferase</keyword>
<dbReference type="GO" id="GO:0039694">
    <property type="term" value="P:viral RNA genome replication"/>
    <property type="evidence" value="ECO:0007669"/>
    <property type="project" value="InterPro"/>
</dbReference>
<dbReference type="InterPro" id="IPR001205">
    <property type="entry name" value="RNA-dir_pol_C"/>
</dbReference>
<protein>
    <submittedName>
        <fullName evidence="2">RNA-dependent RNA polymerase</fullName>
    </submittedName>
</protein>
<dbReference type="InterPro" id="IPR043128">
    <property type="entry name" value="Rev_trsase/Diguanyl_cyclase"/>
</dbReference>
<dbReference type="EMBL" id="AB012616">
    <property type="protein sequence ID" value="BAA34783.1"/>
    <property type="molecule type" value="mRNA"/>
</dbReference>
<dbReference type="SUPFAM" id="SSF56672">
    <property type="entry name" value="DNA/RNA polymerases"/>
    <property type="match status" value="1"/>
</dbReference>
<keyword evidence="2" id="KW-0696">RNA-directed RNA polymerase</keyword>
<feature type="domain" description="RdRp catalytic" evidence="1">
    <location>
        <begin position="249"/>
        <end position="369"/>
    </location>
</feature>
<dbReference type="GO" id="GO:0003968">
    <property type="term" value="F:RNA-directed RNA polymerase activity"/>
    <property type="evidence" value="ECO:0007669"/>
    <property type="project" value="UniProtKB-KW"/>
</dbReference>
<dbReference type="GO" id="GO:0006351">
    <property type="term" value="P:DNA-templated transcription"/>
    <property type="evidence" value="ECO:0007669"/>
    <property type="project" value="InterPro"/>
</dbReference>
<dbReference type="InterPro" id="IPR043502">
    <property type="entry name" value="DNA/RNA_pol_sf"/>
</dbReference>
<keyword evidence="2" id="KW-0808">Transferase</keyword>
<evidence type="ECO:0000313" key="2">
    <source>
        <dbReference type="EMBL" id="BAA34783.1"/>
    </source>
</evidence>
<organism evidence="2">
    <name type="scientific">Pyrus pyrifolia</name>
    <name type="common">Chinese pear</name>
    <name type="synonym">Pyrus serotina</name>
    <dbReference type="NCBI Taxonomy" id="3767"/>
    <lineage>
        <taxon>Eukaryota</taxon>
        <taxon>Viridiplantae</taxon>
        <taxon>Streptophyta</taxon>
        <taxon>Embryophyta</taxon>
        <taxon>Tracheophyta</taxon>
        <taxon>Spermatophyta</taxon>
        <taxon>Magnoliopsida</taxon>
        <taxon>eudicotyledons</taxon>
        <taxon>Gunneridae</taxon>
        <taxon>Pentapetalae</taxon>
        <taxon>rosids</taxon>
        <taxon>fabids</taxon>
        <taxon>Rosales</taxon>
        <taxon>Rosaceae</taxon>
        <taxon>Amygdaloideae</taxon>
        <taxon>Maleae</taxon>
        <taxon>Pyrus</taxon>
    </lineage>
</organism>
<dbReference type="AlphaFoldDB" id="Q9ZWP7"/>
<dbReference type="InterPro" id="IPR007094">
    <property type="entry name" value="RNA-dir_pol_PSvirus"/>
</dbReference>
<sequence length="477" mass="54909">MEQNAFNGFEFVDYSEELENLNQNHIHKVRRESNTTYVDKFAERELIDLHPEYHRQFIQGWSRSYYNTERHMEALLNYGTRNIPVDNVDYNLYQGCIDTVKNGLRSLPRVKAFDVLTELNLVSYKSSTAAGYNYMGAKGPFDGYNHKQAIRRARATVGDVSDNGIEGLRRAITTAVPDVGYTRTQLTDLTEKTKIRNVWGRAFHYILIEGTSADPLIRMFSKTKSFYHIGRDPLDSVPDVLSETAGKARWLYAIDWKQFDATVSRFEINAAFDIIMDLIEFPNYPTYVAFELSRQLFIHKKIAAPDGYIYWSHKGIPSGSYFTSIIGSIINRLRIEYLWRKITGHGPLACYTQGDDSLSCDDEFTPPEKFAEIANQIGWVLNPEKTEYSTIPSEVHFLGRTMLGGLNTREIKRCLRLLIYPEYPVDSGRISAYRAKSISEDVGRLSELLNKIERRLQGQYGIASDEEVPDYFKRYVL</sequence>
<dbReference type="CDD" id="cd01699">
    <property type="entry name" value="RNA_dep_RNAP"/>
    <property type="match status" value="1"/>
</dbReference>
<name>Q9ZWP7_PYRPY</name>
<proteinExistence type="evidence at transcript level"/>